<sequence length="238" mass="27284">MIAIGSSGAELFDYIFGDNPDYHPVWAGGWSARGLRHEDHDGYLAMATRTLPRNATVFLTFGGVDAYFIARHFRRGFRLMRDERIIRPAVAGLRNARRVLEQQGFRRIHVVFVGPLPKLPASYWSRFSDAPQLPDQEMGRLYHALVKRTARHMPVIDVFEELSDIANGDYTLRPQYTPARPDHHPDYVKVQDIYWNHLCRLPGILPRRDPPHTALYPHVPAGIGKLKEAGQVRPRTCR</sequence>
<reference evidence="1 2" key="1">
    <citation type="submission" date="2019-12" db="EMBL/GenBank/DDBJ databases">
        <title>Maritimibacter sp. nov. sp. isolated from sea sand.</title>
        <authorList>
            <person name="Kim J."/>
            <person name="Jeong S.E."/>
            <person name="Jung H.S."/>
            <person name="Jeon C.O."/>
        </authorList>
    </citation>
    <scope>NUCLEOTIDE SEQUENCE [LARGE SCALE GENOMIC DNA]</scope>
    <source>
        <strain evidence="1 2">DP07</strain>
    </source>
</reference>
<dbReference type="RefSeq" id="WP_161350959.1">
    <property type="nucleotide sequence ID" value="NZ_WTUX01000011.1"/>
</dbReference>
<evidence type="ECO:0000313" key="2">
    <source>
        <dbReference type="Proteomes" id="UP000467322"/>
    </source>
</evidence>
<dbReference type="AlphaFoldDB" id="A0A845LZS1"/>
<evidence type="ECO:0000313" key="1">
    <source>
        <dbReference type="EMBL" id="MZR12836.1"/>
    </source>
</evidence>
<organism evidence="1 2">
    <name type="scientific">Maritimibacter harenae</name>
    <dbReference type="NCBI Taxonomy" id="2606218"/>
    <lineage>
        <taxon>Bacteria</taxon>
        <taxon>Pseudomonadati</taxon>
        <taxon>Pseudomonadota</taxon>
        <taxon>Alphaproteobacteria</taxon>
        <taxon>Rhodobacterales</taxon>
        <taxon>Roseobacteraceae</taxon>
        <taxon>Maritimibacter</taxon>
    </lineage>
</organism>
<keyword evidence="2" id="KW-1185">Reference proteome</keyword>
<dbReference type="Proteomes" id="UP000467322">
    <property type="component" value="Unassembled WGS sequence"/>
</dbReference>
<accession>A0A845LZS1</accession>
<gene>
    <name evidence="1" type="ORF">GQE99_07355</name>
</gene>
<evidence type="ECO:0008006" key="3">
    <source>
        <dbReference type="Google" id="ProtNLM"/>
    </source>
</evidence>
<protein>
    <recommendedName>
        <fullName evidence="3">SGNH hydrolase-type esterase domain-containing protein</fullName>
    </recommendedName>
</protein>
<comment type="caution">
    <text evidence="1">The sequence shown here is derived from an EMBL/GenBank/DDBJ whole genome shotgun (WGS) entry which is preliminary data.</text>
</comment>
<name>A0A845LZS1_9RHOB</name>
<proteinExistence type="predicted"/>
<dbReference type="EMBL" id="WTUX01000011">
    <property type="protein sequence ID" value="MZR12836.1"/>
    <property type="molecule type" value="Genomic_DNA"/>
</dbReference>